<organism evidence="2 3">
    <name type="scientific">Pseudomonas caspiana</name>
    <dbReference type="NCBI Taxonomy" id="1451454"/>
    <lineage>
        <taxon>Bacteria</taxon>
        <taxon>Pseudomonadati</taxon>
        <taxon>Pseudomonadota</taxon>
        <taxon>Gammaproteobacteria</taxon>
        <taxon>Pseudomonadales</taxon>
        <taxon>Pseudomonadaceae</taxon>
        <taxon>Pseudomonas</taxon>
    </lineage>
</organism>
<dbReference type="InterPro" id="IPR013990">
    <property type="entry name" value="WHy-dom"/>
</dbReference>
<dbReference type="Pfam" id="PF03168">
    <property type="entry name" value="LEA_2"/>
    <property type="match status" value="1"/>
</dbReference>
<accession>A0A1Y3P3M4</accession>
<dbReference type="Proteomes" id="UP000195440">
    <property type="component" value="Unassembled WGS sequence"/>
</dbReference>
<dbReference type="SUPFAM" id="SSF117070">
    <property type="entry name" value="LEA14-like"/>
    <property type="match status" value="1"/>
</dbReference>
<evidence type="ECO:0000259" key="1">
    <source>
        <dbReference type="SMART" id="SM00769"/>
    </source>
</evidence>
<comment type="caution">
    <text evidence="2">The sequence shown here is derived from an EMBL/GenBank/DDBJ whole genome shotgun (WGS) entry which is preliminary data.</text>
</comment>
<feature type="domain" description="Water stress and hypersensitive response" evidence="1">
    <location>
        <begin position="36"/>
        <end position="155"/>
    </location>
</feature>
<gene>
    <name evidence="2" type="ORF">AUC60_15530</name>
</gene>
<evidence type="ECO:0000313" key="3">
    <source>
        <dbReference type="Proteomes" id="UP000195440"/>
    </source>
</evidence>
<dbReference type="RefSeq" id="WP_087269238.1">
    <property type="nucleotide sequence ID" value="NZ_JBJGBV010000013.1"/>
</dbReference>
<evidence type="ECO:0000313" key="2">
    <source>
        <dbReference type="EMBL" id="OUM73111.1"/>
    </source>
</evidence>
<dbReference type="OrthoDB" id="369213at2"/>
<keyword evidence="3" id="KW-1185">Reference proteome</keyword>
<protein>
    <recommendedName>
        <fullName evidence="1">Water stress and hypersensitive response domain-containing protein</fullName>
    </recommendedName>
</protein>
<dbReference type="SMART" id="SM00769">
    <property type="entry name" value="WHy"/>
    <property type="match status" value="1"/>
</dbReference>
<dbReference type="Gene3D" id="2.60.40.1820">
    <property type="match status" value="1"/>
</dbReference>
<dbReference type="EMBL" id="LOHF01000012">
    <property type="protein sequence ID" value="OUM73111.1"/>
    <property type="molecule type" value="Genomic_DNA"/>
</dbReference>
<name>A0A1Y3P3M4_9PSED</name>
<proteinExistence type="predicted"/>
<sequence length="162" mass="18620">MFSQAHAIRILSLGLLLSLLNGCSSVRVSDYQDPQVHLLKVQVVKAKLLQQDFKLRFRVENPNDRSMLVRSLRYKIMLNDIVLADGESTDWFVVDGQSSRNFAVPIRTNLWKDLKQIAKMLKKTDQPIHYRLEGKLKTGFLFPHSVRIGRNGEIMPGDFIPE</sequence>
<dbReference type="InterPro" id="IPR004864">
    <property type="entry name" value="LEA_2"/>
</dbReference>
<reference evidence="2 3" key="1">
    <citation type="journal article" date="2017" name="Syst. Appl. Microbiol.">
        <title>Pseudomonas caspiana sp. nov., a citrus pathogen in the Pseudomonas syringae phylogenetic group.</title>
        <authorList>
            <person name="Busquets A."/>
            <person name="Gomila M."/>
            <person name="Beiki F."/>
            <person name="Mulet M."/>
            <person name="Rahimian H."/>
            <person name="Garcia-Valdes E."/>
            <person name="Lalucat J."/>
        </authorList>
    </citation>
    <scope>NUCLEOTIDE SEQUENCE [LARGE SCALE GENOMIC DNA]</scope>
    <source>
        <strain evidence="2 3">FBF102</strain>
    </source>
</reference>
<dbReference type="AlphaFoldDB" id="A0A1Y3P3M4"/>
<dbReference type="GO" id="GO:0009269">
    <property type="term" value="P:response to desiccation"/>
    <property type="evidence" value="ECO:0007669"/>
    <property type="project" value="InterPro"/>
</dbReference>